<comment type="catalytic activity">
    <reaction evidence="5">
        <text>ATP + H2O = ADP + phosphate + H(+)</text>
        <dbReference type="Rhea" id="RHEA:13065"/>
        <dbReference type="ChEBI" id="CHEBI:15377"/>
        <dbReference type="ChEBI" id="CHEBI:15378"/>
        <dbReference type="ChEBI" id="CHEBI:30616"/>
        <dbReference type="ChEBI" id="CHEBI:43474"/>
        <dbReference type="ChEBI" id="CHEBI:456216"/>
    </reaction>
</comment>
<dbReference type="SMART" id="SM00268">
    <property type="entry name" value="ACTIN"/>
    <property type="match status" value="1"/>
</dbReference>
<dbReference type="GO" id="GO:0016787">
    <property type="term" value="F:hydrolase activity"/>
    <property type="evidence" value="ECO:0007669"/>
    <property type="project" value="UniProtKB-KW"/>
</dbReference>
<name>A0A9N8DI48_9STRA</name>
<evidence type="ECO:0000313" key="8">
    <source>
        <dbReference type="EMBL" id="CAB9503403.1"/>
    </source>
</evidence>
<dbReference type="GO" id="GO:0005524">
    <property type="term" value="F:ATP binding"/>
    <property type="evidence" value="ECO:0007669"/>
    <property type="project" value="UniProtKB-KW"/>
</dbReference>
<comment type="caution">
    <text evidence="8">The sequence shown here is derived from an EMBL/GenBank/DDBJ whole genome shotgun (WGS) entry which is preliminary data.</text>
</comment>
<dbReference type="Gene3D" id="3.30.420.40">
    <property type="match status" value="5"/>
</dbReference>
<dbReference type="OrthoDB" id="5132116at2759"/>
<dbReference type="Proteomes" id="UP001153069">
    <property type="component" value="Unassembled WGS sequence"/>
</dbReference>
<keyword evidence="4" id="KW-0067">ATP-binding</keyword>
<dbReference type="InterPro" id="IPR043129">
    <property type="entry name" value="ATPase_NBD"/>
</dbReference>
<organism evidence="8 9">
    <name type="scientific">Seminavis robusta</name>
    <dbReference type="NCBI Taxonomy" id="568900"/>
    <lineage>
        <taxon>Eukaryota</taxon>
        <taxon>Sar</taxon>
        <taxon>Stramenopiles</taxon>
        <taxon>Ochrophyta</taxon>
        <taxon>Bacillariophyta</taxon>
        <taxon>Bacillariophyceae</taxon>
        <taxon>Bacillariophycidae</taxon>
        <taxon>Naviculales</taxon>
        <taxon>Naviculaceae</taxon>
        <taxon>Seminavis</taxon>
    </lineage>
</organism>
<dbReference type="AlphaFoldDB" id="A0A9N8DI48"/>
<evidence type="ECO:0000256" key="2">
    <source>
        <dbReference type="ARBA" id="ARBA00022741"/>
    </source>
</evidence>
<dbReference type="PROSITE" id="PS00432">
    <property type="entry name" value="ACTINS_2"/>
    <property type="match status" value="1"/>
</dbReference>
<dbReference type="Pfam" id="PF00022">
    <property type="entry name" value="Actin"/>
    <property type="match status" value="1"/>
</dbReference>
<keyword evidence="2" id="KW-0547">Nucleotide-binding</keyword>
<evidence type="ECO:0000256" key="6">
    <source>
        <dbReference type="RuleBase" id="RU000487"/>
    </source>
</evidence>
<gene>
    <name evidence="8" type="ORF">SEMRO_164_G073670.1</name>
</gene>
<comment type="similarity">
    <text evidence="1 6">Belongs to the actin family.</text>
</comment>
<dbReference type="Gene3D" id="3.90.640.10">
    <property type="entry name" value="Actin, Chain A, domain 4"/>
    <property type="match status" value="1"/>
</dbReference>
<dbReference type="FunFam" id="3.30.420.40:FF:000058">
    <property type="entry name" value="Putative actin-related protein 5"/>
    <property type="match status" value="1"/>
</dbReference>
<dbReference type="SUPFAM" id="SSF53067">
    <property type="entry name" value="Actin-like ATPase domain"/>
    <property type="match status" value="2"/>
</dbReference>
<evidence type="ECO:0000256" key="1">
    <source>
        <dbReference type="ARBA" id="ARBA00006752"/>
    </source>
</evidence>
<dbReference type="InterPro" id="IPR004000">
    <property type="entry name" value="Actin"/>
</dbReference>
<sequence>MSIFSSGDPLNAIVCDVGQYATKIGFAGEDYPRSYFRSNVAAIREGDDANATKTTTSITSTSDDQKQKRRPIVDLKYDYYNRPICSRSSDPKEWHDGNWETQNPVDATTGLSYDPHSYNESSSGGADWYDQLELMVRHGYKTSLANAQPENHPFMLVEKSYNPPPIRQQTLECLFEGSLQMPAVFLAKDATLACYACGRTTGTVVDMGYGGTTVTPVYEGYVETKGIHRSPIGTLEMDERILQTIDHFGHKKQQPFLPLYQVKHKSTPKRADPFHHLARLHVAQACREEGVGAAVDTTSTAVAFAAPNAPFTLPDGQMVNIPPNHRFAVANLLLAKEEQERRQEILQAHKKKLSSYIHDTNNDKETKVFTQAAAVGISSTRRGRKRQSSPKKEETTQSKTSFSNRLLQQACVPYLQAHLEEHLTASPLPAMVCDSAYRCDRDQQPQLLGNVVLAGGGACLGPTEQAMPDFLREKVESIIHAHTPGWKVKVLSPGIPERKICSWLGGSILGSLGTFHEMWITRAEYEEYGTAIVNRKCP</sequence>
<dbReference type="EMBL" id="CAICTM010000163">
    <property type="protein sequence ID" value="CAB9503403.1"/>
    <property type="molecule type" value="Genomic_DNA"/>
</dbReference>
<reference evidence="8" key="1">
    <citation type="submission" date="2020-06" db="EMBL/GenBank/DDBJ databases">
        <authorList>
            <consortium name="Plant Systems Biology data submission"/>
        </authorList>
    </citation>
    <scope>NUCLEOTIDE SEQUENCE</scope>
    <source>
        <strain evidence="8">D6</strain>
    </source>
</reference>
<dbReference type="InterPro" id="IPR004001">
    <property type="entry name" value="Actin_CS"/>
</dbReference>
<evidence type="ECO:0000256" key="4">
    <source>
        <dbReference type="ARBA" id="ARBA00022840"/>
    </source>
</evidence>
<accession>A0A9N8DI48</accession>
<evidence type="ECO:0000256" key="3">
    <source>
        <dbReference type="ARBA" id="ARBA00022801"/>
    </source>
</evidence>
<dbReference type="PANTHER" id="PTHR11937">
    <property type="entry name" value="ACTIN"/>
    <property type="match status" value="1"/>
</dbReference>
<keyword evidence="9" id="KW-1185">Reference proteome</keyword>
<evidence type="ECO:0000256" key="5">
    <source>
        <dbReference type="ARBA" id="ARBA00049360"/>
    </source>
</evidence>
<evidence type="ECO:0000313" key="9">
    <source>
        <dbReference type="Proteomes" id="UP001153069"/>
    </source>
</evidence>
<evidence type="ECO:0000256" key="7">
    <source>
        <dbReference type="SAM" id="MobiDB-lite"/>
    </source>
</evidence>
<feature type="region of interest" description="Disordered" evidence="7">
    <location>
        <begin position="374"/>
        <end position="401"/>
    </location>
</feature>
<keyword evidence="3" id="KW-0378">Hydrolase</keyword>
<proteinExistence type="inferred from homology"/>
<protein>
    <submittedName>
        <fullName evidence="8">Actin</fullName>
    </submittedName>
</protein>